<name>A0ABY8E8Y9_9FIRM</name>
<dbReference type="Proteomes" id="UP001222800">
    <property type="component" value="Chromosome"/>
</dbReference>
<sequence>MSKERVAFLDEEGNKVEFKIVEKINIEEDKYVLLAREEEEEGDAYVYKIVEEDGVEQYVAVDDDDEFEKVLEEYNSYFDEE</sequence>
<dbReference type="RefSeq" id="WP_277731277.1">
    <property type="nucleotide sequence ID" value="NZ_CP120733.1"/>
</dbReference>
<reference evidence="1 2" key="1">
    <citation type="submission" date="2023-03" db="EMBL/GenBank/DDBJ databases">
        <title>Complete genome sequence of Tepidibacter sp. SWIR-1, isolated from a deep-sea hydrothermal vent.</title>
        <authorList>
            <person name="Li X."/>
        </authorList>
    </citation>
    <scope>NUCLEOTIDE SEQUENCE [LARGE SCALE GENOMIC DNA]</scope>
    <source>
        <strain evidence="1 2">SWIR-1</strain>
    </source>
</reference>
<accession>A0ABY8E8Y9</accession>
<keyword evidence="2" id="KW-1185">Reference proteome</keyword>
<evidence type="ECO:0000313" key="1">
    <source>
        <dbReference type="EMBL" id="WFD09352.1"/>
    </source>
</evidence>
<dbReference type="InterPro" id="IPR009711">
    <property type="entry name" value="UPF0473"/>
</dbReference>
<dbReference type="EMBL" id="CP120733">
    <property type="protein sequence ID" value="WFD09352.1"/>
    <property type="molecule type" value="Genomic_DNA"/>
</dbReference>
<organism evidence="1 2">
    <name type="scientific">Tepidibacter hydrothermalis</name>
    <dbReference type="NCBI Taxonomy" id="3036126"/>
    <lineage>
        <taxon>Bacteria</taxon>
        <taxon>Bacillati</taxon>
        <taxon>Bacillota</taxon>
        <taxon>Clostridia</taxon>
        <taxon>Peptostreptococcales</taxon>
        <taxon>Peptostreptococcaceae</taxon>
        <taxon>Tepidibacter</taxon>
    </lineage>
</organism>
<protein>
    <submittedName>
        <fullName evidence="1">DUF1292 domain-containing protein</fullName>
    </submittedName>
</protein>
<evidence type="ECO:0000313" key="2">
    <source>
        <dbReference type="Proteomes" id="UP001222800"/>
    </source>
</evidence>
<proteinExistence type="predicted"/>
<gene>
    <name evidence="1" type="ORF">P4S50_13260</name>
</gene>
<dbReference type="Pfam" id="PF06949">
    <property type="entry name" value="DUF1292"/>
    <property type="match status" value="1"/>
</dbReference>